<dbReference type="Proteomes" id="UP001377804">
    <property type="component" value="Unassembled WGS sequence"/>
</dbReference>
<protein>
    <submittedName>
        <fullName evidence="1">YbhB/YbcL family Raf kinase inhibitor-like protein</fullName>
    </submittedName>
</protein>
<name>A0ABU8SHS3_9LACO</name>
<dbReference type="Gene3D" id="3.90.280.10">
    <property type="entry name" value="PEBP-like"/>
    <property type="match status" value="1"/>
</dbReference>
<dbReference type="Pfam" id="PF01161">
    <property type="entry name" value="PBP"/>
    <property type="match status" value="1"/>
</dbReference>
<reference evidence="1 2" key="1">
    <citation type="submission" date="2023-10" db="EMBL/GenBank/DDBJ databases">
        <title>Holzapfeliella saturejae sp. nov. isolated from Satureja montana flowers.</title>
        <authorList>
            <person name="Alcantara C."/>
            <person name="Zuniga M."/>
            <person name="Landete J.M."/>
            <person name="Monedero V."/>
        </authorList>
    </citation>
    <scope>NUCLEOTIDE SEQUENCE [LARGE SCALE GENOMIC DNA]</scope>
    <source>
        <strain evidence="1 2">He02</strain>
    </source>
</reference>
<dbReference type="GO" id="GO:0004860">
    <property type="term" value="F:protein kinase inhibitor activity"/>
    <property type="evidence" value="ECO:0007669"/>
    <property type="project" value="UniProtKB-KW"/>
</dbReference>
<proteinExistence type="predicted"/>
<organism evidence="1 2">
    <name type="scientific">Holzapfeliella saturejae</name>
    <dbReference type="NCBI Taxonomy" id="3082953"/>
    <lineage>
        <taxon>Bacteria</taxon>
        <taxon>Bacillati</taxon>
        <taxon>Bacillota</taxon>
        <taxon>Bacilli</taxon>
        <taxon>Lactobacillales</taxon>
        <taxon>Lactobacillaceae</taxon>
        <taxon>Holzapfeliella</taxon>
    </lineage>
</organism>
<evidence type="ECO:0000313" key="2">
    <source>
        <dbReference type="Proteomes" id="UP001377804"/>
    </source>
</evidence>
<dbReference type="PANTHER" id="PTHR30289">
    <property type="entry name" value="UNCHARACTERIZED PROTEIN YBCL-RELATED"/>
    <property type="match status" value="1"/>
</dbReference>
<dbReference type="SUPFAM" id="SSF49777">
    <property type="entry name" value="PEBP-like"/>
    <property type="match status" value="1"/>
</dbReference>
<dbReference type="InterPro" id="IPR005247">
    <property type="entry name" value="YbhB_YbcL/LppC-like"/>
</dbReference>
<evidence type="ECO:0000313" key="1">
    <source>
        <dbReference type="EMBL" id="MEJ6348940.1"/>
    </source>
</evidence>
<dbReference type="NCBIfam" id="TIGR00481">
    <property type="entry name" value="YbhB/YbcL family Raf kinase inhibitor-like protein"/>
    <property type="match status" value="1"/>
</dbReference>
<comment type="caution">
    <text evidence="1">The sequence shown here is derived from an EMBL/GenBank/DDBJ whole genome shotgun (WGS) entry which is preliminary data.</text>
</comment>
<dbReference type="CDD" id="cd00865">
    <property type="entry name" value="PEBP_bact_arch"/>
    <property type="match status" value="1"/>
</dbReference>
<dbReference type="RefSeq" id="WP_339970444.1">
    <property type="nucleotide sequence ID" value="NZ_JAWMWG010000005.1"/>
</dbReference>
<gene>
    <name evidence="1" type="ORF">R4Y45_06875</name>
</gene>
<dbReference type="InterPro" id="IPR008914">
    <property type="entry name" value="PEBP"/>
</dbReference>
<dbReference type="PANTHER" id="PTHR30289:SF1">
    <property type="entry name" value="PEBP (PHOSPHATIDYLETHANOLAMINE-BINDING PROTEIN) FAMILY PROTEIN"/>
    <property type="match status" value="1"/>
</dbReference>
<keyword evidence="1" id="KW-0649">Protein kinase inhibitor</keyword>
<dbReference type="EMBL" id="JAWMWG010000005">
    <property type="protein sequence ID" value="MEJ6348940.1"/>
    <property type="molecule type" value="Genomic_DNA"/>
</dbReference>
<keyword evidence="2" id="KW-1185">Reference proteome</keyword>
<accession>A0ABU8SHS3</accession>
<dbReference type="InterPro" id="IPR036610">
    <property type="entry name" value="PEBP-like_sf"/>
</dbReference>
<sequence>MKLNVQLNNGLLPDQYTKHCSNNSKHLNFPKVSFPIEITGVPENAKTLVLTLTDLDAVPVCGFEWIHWLAANINPKTTLIPENAGQDNPLNWTCGYNSLAGKYLDLKNDPMSMGYVGPAPPDDIHNYTLRLFALDYKPNLMDGFWYNDLMKAIKGHIIDQTEVNLPVKA</sequence>